<dbReference type="InterPro" id="IPR035965">
    <property type="entry name" value="PAS-like_dom_sf"/>
</dbReference>
<evidence type="ECO:0000256" key="2">
    <source>
        <dbReference type="SAM" id="MobiDB-lite"/>
    </source>
</evidence>
<dbReference type="Pfam" id="PF08447">
    <property type="entry name" value="PAS_3"/>
    <property type="match status" value="1"/>
</dbReference>
<sequence length="518" mass="58368">MLSAYRELKGHRHMDSKRKIVPVNASRDFFINELFFSTTTHKGIIVSGNEVFARVSHYRLEEMIGQPHNLIRHPDMPRTVFKLLWDYLLAGKSIAAYVKNMASDGRYYWVVALATPIEGDGFLSVRFKPSSQLFALIPDIYSELRTIEQMHEKQGDGPKAGMQAAGAKLGEILQAKGFADYDAFMQALLYQELNSRDGILAREHLTMFPPLTPRRAEEDPLDAALRMLYQDSQQMYQHINGVYAQLDEYVHRNEELCTQSRAILSLTREFQLICLNLSVASSRLANAGHTLTVISAHLREASSWIASIVSGLAAQAAKISQYLGQTVFGLAWARLQFEMVIAYYREFRAGLADLDNKTQPTTHLSRLADLRFAFCKTMASVERSLQDLSKELKGLNIEVEELRKAMLSLQVTYVGGLVEASRLTENGVFTTIFHDIQKHMDDTKMKLDMFDKVVRALDTLARQTPKIMHIASCAGEQMRRDQERLAALVGHSAPDPVVSDALPDDQRTRSSSTEFLAA</sequence>
<evidence type="ECO:0000259" key="3">
    <source>
        <dbReference type="Pfam" id="PF08447"/>
    </source>
</evidence>
<proteinExistence type="predicted"/>
<dbReference type="SUPFAM" id="SSF55785">
    <property type="entry name" value="PYP-like sensor domain (PAS domain)"/>
    <property type="match status" value="1"/>
</dbReference>
<name>A0AA86MYP0_9BACT</name>
<feature type="coiled-coil region" evidence="1">
    <location>
        <begin position="378"/>
        <end position="412"/>
    </location>
</feature>
<dbReference type="NCBIfam" id="TIGR00229">
    <property type="entry name" value="sensory_box"/>
    <property type="match status" value="1"/>
</dbReference>
<dbReference type="Gene3D" id="3.30.450.20">
    <property type="entry name" value="PAS domain"/>
    <property type="match status" value="1"/>
</dbReference>
<feature type="compositionally biased region" description="Polar residues" evidence="2">
    <location>
        <begin position="509"/>
        <end position="518"/>
    </location>
</feature>
<keyword evidence="1" id="KW-0175">Coiled coil</keyword>
<protein>
    <submittedName>
        <fullName evidence="4">Methyl-accepting chemotaxis sensory transducer</fullName>
    </submittedName>
</protein>
<organism evidence="4 5">
    <name type="scientific">Nitrospira tepida</name>
    <dbReference type="NCBI Taxonomy" id="2973512"/>
    <lineage>
        <taxon>Bacteria</taxon>
        <taxon>Pseudomonadati</taxon>
        <taxon>Nitrospirota</taxon>
        <taxon>Nitrospiria</taxon>
        <taxon>Nitrospirales</taxon>
        <taxon>Nitrospiraceae</taxon>
        <taxon>Nitrospira</taxon>
    </lineage>
</organism>
<dbReference type="InterPro" id="IPR000014">
    <property type="entry name" value="PAS"/>
</dbReference>
<keyword evidence="5" id="KW-1185">Reference proteome</keyword>
<dbReference type="EMBL" id="OX365700">
    <property type="protein sequence ID" value="CAI4031362.1"/>
    <property type="molecule type" value="Genomic_DNA"/>
</dbReference>
<dbReference type="KEGG" id="nti:DNFV4_01784"/>
<accession>A0AA86MYP0</accession>
<reference evidence="4" key="1">
    <citation type="submission" date="2022-10" db="EMBL/GenBank/DDBJ databases">
        <authorList>
            <person name="Koch H."/>
        </authorList>
    </citation>
    <scope>NUCLEOTIDE SEQUENCE</scope>
    <source>
        <strain evidence="4">DNF</strain>
    </source>
</reference>
<feature type="domain" description="PAS fold-3" evidence="3">
    <location>
        <begin position="47"/>
        <end position="118"/>
    </location>
</feature>
<evidence type="ECO:0000313" key="5">
    <source>
        <dbReference type="Proteomes" id="UP001179121"/>
    </source>
</evidence>
<dbReference type="InterPro" id="IPR013655">
    <property type="entry name" value="PAS_fold_3"/>
</dbReference>
<dbReference type="Proteomes" id="UP001179121">
    <property type="component" value="Chromosome"/>
</dbReference>
<evidence type="ECO:0000313" key="4">
    <source>
        <dbReference type="EMBL" id="CAI4031362.1"/>
    </source>
</evidence>
<dbReference type="AlphaFoldDB" id="A0AA86MYP0"/>
<dbReference type="CDD" id="cd00130">
    <property type="entry name" value="PAS"/>
    <property type="match status" value="1"/>
</dbReference>
<feature type="region of interest" description="Disordered" evidence="2">
    <location>
        <begin position="495"/>
        <end position="518"/>
    </location>
</feature>
<gene>
    <name evidence="4" type="ORF">DNFV4_01784</name>
</gene>
<evidence type="ECO:0000256" key="1">
    <source>
        <dbReference type="SAM" id="Coils"/>
    </source>
</evidence>